<dbReference type="AlphaFoldDB" id="A0A915KFE4"/>
<proteinExistence type="predicted"/>
<protein>
    <submittedName>
        <fullName evidence="2">Uncharacterized protein</fullName>
    </submittedName>
</protein>
<dbReference type="WBParaSite" id="nRc.2.0.1.t36726-RA">
    <property type="protein sequence ID" value="nRc.2.0.1.t36726-RA"/>
    <property type="gene ID" value="nRc.2.0.1.g36726"/>
</dbReference>
<accession>A0A915KFE4</accession>
<sequence length="152" mass="17202">MSQKDEEIRWLNVKIDNMADLVIGVQGLLERFILDQKEKDVQRIRDEEVESRDEKVVPGQTEELMDIQELTVGKENVVPTTKDTLQIRKEMQKLMLATKNLSVQPKFSTKLHIAAIPVRGLTSCGGPPAEETLTIKPLRRLTIILAAKAEQT</sequence>
<evidence type="ECO:0000313" key="1">
    <source>
        <dbReference type="Proteomes" id="UP000887565"/>
    </source>
</evidence>
<evidence type="ECO:0000313" key="2">
    <source>
        <dbReference type="WBParaSite" id="nRc.2.0.1.t36726-RA"/>
    </source>
</evidence>
<reference evidence="2" key="1">
    <citation type="submission" date="2022-11" db="UniProtKB">
        <authorList>
            <consortium name="WormBaseParasite"/>
        </authorList>
    </citation>
    <scope>IDENTIFICATION</scope>
</reference>
<dbReference type="Proteomes" id="UP000887565">
    <property type="component" value="Unplaced"/>
</dbReference>
<name>A0A915KFE4_ROMCU</name>
<organism evidence="1 2">
    <name type="scientific">Romanomermis culicivorax</name>
    <name type="common">Nematode worm</name>
    <dbReference type="NCBI Taxonomy" id="13658"/>
    <lineage>
        <taxon>Eukaryota</taxon>
        <taxon>Metazoa</taxon>
        <taxon>Ecdysozoa</taxon>
        <taxon>Nematoda</taxon>
        <taxon>Enoplea</taxon>
        <taxon>Dorylaimia</taxon>
        <taxon>Mermithida</taxon>
        <taxon>Mermithoidea</taxon>
        <taxon>Mermithidae</taxon>
        <taxon>Romanomermis</taxon>
    </lineage>
</organism>
<keyword evidence="1" id="KW-1185">Reference proteome</keyword>